<sequence length="181" mass="20799">MGKKTKNVKKSKVIVSFDAEKRKEYLTGFSKRKLERRRFGHDMEAFKKQKALIEARKMRKAEQKKLLESLPEVAEVKVVAEDKDTEVVEYNDEHTQGKFGHAVTVTTTVGELKSDSEDELSDEENQHLLAALAKKRENKDKQLSLFQRIQQKRKGIALPSKRSKMKVARENAARNKGKGMK</sequence>
<feature type="compositionally biased region" description="Basic residues" evidence="5">
    <location>
        <begin position="156"/>
        <end position="166"/>
    </location>
</feature>
<evidence type="ECO:0000256" key="4">
    <source>
        <dbReference type="ARBA" id="ARBA00023242"/>
    </source>
</evidence>
<keyword evidence="7" id="KW-1185">Reference proteome</keyword>
<comment type="similarity">
    <text evidence="2">Belongs to the RRP17 family.</text>
</comment>
<organism evidence="6 7">
    <name type="scientific">Thraustotheca clavata</name>
    <dbReference type="NCBI Taxonomy" id="74557"/>
    <lineage>
        <taxon>Eukaryota</taxon>
        <taxon>Sar</taxon>
        <taxon>Stramenopiles</taxon>
        <taxon>Oomycota</taxon>
        <taxon>Saprolegniomycetes</taxon>
        <taxon>Saprolegniales</taxon>
        <taxon>Achlyaceae</taxon>
        <taxon>Thraustotheca</taxon>
    </lineage>
</organism>
<feature type="region of interest" description="Disordered" evidence="5">
    <location>
        <begin position="156"/>
        <end position="181"/>
    </location>
</feature>
<evidence type="ECO:0000256" key="5">
    <source>
        <dbReference type="SAM" id="MobiDB-lite"/>
    </source>
</evidence>
<dbReference type="PANTHER" id="PTHR14577:SF0">
    <property type="entry name" value="NUCLEOLAR PROTEIN 12"/>
    <property type="match status" value="1"/>
</dbReference>
<dbReference type="AlphaFoldDB" id="A0A1V9ZQM4"/>
<dbReference type="STRING" id="74557.A0A1V9ZQM4"/>
<proteinExistence type="inferred from homology"/>
<dbReference type="Proteomes" id="UP000243217">
    <property type="component" value="Unassembled WGS sequence"/>
</dbReference>
<protein>
    <recommendedName>
        <fullName evidence="8">Nucleolar protein 12</fullName>
    </recommendedName>
</protein>
<evidence type="ECO:0000256" key="3">
    <source>
        <dbReference type="ARBA" id="ARBA00023054"/>
    </source>
</evidence>
<dbReference type="PANTHER" id="PTHR14577">
    <property type="entry name" value="NUCLEOLAR PROTEIN 12"/>
    <property type="match status" value="1"/>
</dbReference>
<dbReference type="GO" id="GO:0019843">
    <property type="term" value="F:rRNA binding"/>
    <property type="evidence" value="ECO:0007669"/>
    <property type="project" value="TreeGrafter"/>
</dbReference>
<evidence type="ECO:0000256" key="2">
    <source>
        <dbReference type="ARBA" id="ARBA00007175"/>
    </source>
</evidence>
<evidence type="ECO:0000313" key="6">
    <source>
        <dbReference type="EMBL" id="OQS00328.1"/>
    </source>
</evidence>
<gene>
    <name evidence="6" type="ORF">THRCLA_06017</name>
</gene>
<accession>A0A1V9ZQM4</accession>
<keyword evidence="4" id="KW-0539">Nucleus</keyword>
<dbReference type="Pfam" id="PF09805">
    <property type="entry name" value="Nop25"/>
    <property type="match status" value="1"/>
</dbReference>
<feature type="non-terminal residue" evidence="6">
    <location>
        <position position="181"/>
    </location>
</feature>
<keyword evidence="3" id="KW-0175">Coiled coil</keyword>
<reference evidence="6 7" key="1">
    <citation type="journal article" date="2014" name="Genome Biol. Evol.">
        <title>The secreted proteins of Achlya hypogyna and Thraustotheca clavata identify the ancestral oomycete secretome and reveal gene acquisitions by horizontal gene transfer.</title>
        <authorList>
            <person name="Misner I."/>
            <person name="Blouin N."/>
            <person name="Leonard G."/>
            <person name="Richards T.A."/>
            <person name="Lane C.E."/>
        </authorList>
    </citation>
    <scope>NUCLEOTIDE SEQUENCE [LARGE SCALE GENOMIC DNA]</scope>
    <source>
        <strain evidence="6 7">ATCC 34112</strain>
    </source>
</reference>
<evidence type="ECO:0000313" key="7">
    <source>
        <dbReference type="Proteomes" id="UP000243217"/>
    </source>
</evidence>
<dbReference type="OrthoDB" id="551633at2759"/>
<comment type="subcellular location">
    <subcellularLocation>
        <location evidence="1">Nucleus</location>
        <location evidence="1">Nucleolus</location>
    </subcellularLocation>
</comment>
<evidence type="ECO:0000256" key="1">
    <source>
        <dbReference type="ARBA" id="ARBA00004604"/>
    </source>
</evidence>
<dbReference type="GO" id="GO:0005730">
    <property type="term" value="C:nucleolus"/>
    <property type="evidence" value="ECO:0007669"/>
    <property type="project" value="UniProtKB-SubCell"/>
</dbReference>
<dbReference type="EMBL" id="JNBS01001715">
    <property type="protein sequence ID" value="OQS00328.1"/>
    <property type="molecule type" value="Genomic_DNA"/>
</dbReference>
<name>A0A1V9ZQM4_9STRA</name>
<comment type="caution">
    <text evidence="6">The sequence shown here is derived from an EMBL/GenBank/DDBJ whole genome shotgun (WGS) entry which is preliminary data.</text>
</comment>
<dbReference type="InterPro" id="IPR019186">
    <property type="entry name" value="Nucleolar_protein_12"/>
</dbReference>
<evidence type="ECO:0008006" key="8">
    <source>
        <dbReference type="Google" id="ProtNLM"/>
    </source>
</evidence>